<dbReference type="SUPFAM" id="SSF69118">
    <property type="entry name" value="AhpD-like"/>
    <property type="match status" value="1"/>
</dbReference>
<dbReference type="PANTHER" id="PTHR35446:SF2">
    <property type="entry name" value="CARBOXYMUCONOLACTONE DECARBOXYLASE-LIKE DOMAIN-CONTAINING PROTEIN"/>
    <property type="match status" value="1"/>
</dbReference>
<accession>A0A399FDM0</accession>
<sequence>MQTLDREISEELGFGMVPNIFAWAQGEDLESAFWRAFRHIVLRGTLPRTVKEMMGVVVSQALGARYAAEVHLHALMVQGIQAEVLEDLRRGEAAPDLPEPVKALLRFAHAAADQLDPASLADLRSRGLSEVELQEAVAVVGLFRRVASWTEMLSIPVDPL</sequence>
<dbReference type="RefSeq" id="WP_119356433.1">
    <property type="nucleotide sequence ID" value="NZ_BJXM01000018.1"/>
</dbReference>
<protein>
    <recommendedName>
        <fullName evidence="1">Carboxymuconolactone decarboxylase-like domain-containing protein</fullName>
    </recommendedName>
</protein>
<dbReference type="InterPro" id="IPR029032">
    <property type="entry name" value="AhpD-like"/>
</dbReference>
<keyword evidence="3" id="KW-1185">Reference proteome</keyword>
<gene>
    <name evidence="2" type="ORF">Mgrana_00920</name>
</gene>
<organism evidence="2 3">
    <name type="scientific">Meiothermus granaticius NBRC 107808</name>
    <dbReference type="NCBI Taxonomy" id="1227551"/>
    <lineage>
        <taxon>Bacteria</taxon>
        <taxon>Thermotogati</taxon>
        <taxon>Deinococcota</taxon>
        <taxon>Deinococci</taxon>
        <taxon>Thermales</taxon>
        <taxon>Thermaceae</taxon>
        <taxon>Meiothermus</taxon>
    </lineage>
</organism>
<dbReference type="GO" id="GO:0051920">
    <property type="term" value="F:peroxiredoxin activity"/>
    <property type="evidence" value="ECO:0007669"/>
    <property type="project" value="InterPro"/>
</dbReference>
<comment type="caution">
    <text evidence="2">The sequence shown here is derived from an EMBL/GenBank/DDBJ whole genome shotgun (WGS) entry which is preliminary data.</text>
</comment>
<proteinExistence type="predicted"/>
<dbReference type="EMBL" id="QWLB01000009">
    <property type="protein sequence ID" value="RIH93122.1"/>
    <property type="molecule type" value="Genomic_DNA"/>
</dbReference>
<name>A0A399FDM0_9DEIN</name>
<evidence type="ECO:0000313" key="3">
    <source>
        <dbReference type="Proteomes" id="UP000266178"/>
    </source>
</evidence>
<reference evidence="2 3" key="1">
    <citation type="submission" date="2018-08" db="EMBL/GenBank/DDBJ databases">
        <title>Meiothermus granaticius genome AF-68 sequencing project.</title>
        <authorList>
            <person name="Da Costa M.S."/>
            <person name="Albuquerque L."/>
            <person name="Raposo P."/>
            <person name="Froufe H.J.C."/>
            <person name="Barroso C.S."/>
            <person name="Egas C."/>
        </authorList>
    </citation>
    <scope>NUCLEOTIDE SEQUENCE [LARGE SCALE GENOMIC DNA]</scope>
    <source>
        <strain evidence="2 3">AF-68</strain>
    </source>
</reference>
<dbReference type="Proteomes" id="UP000266178">
    <property type="component" value="Unassembled WGS sequence"/>
</dbReference>
<dbReference type="OrthoDB" id="32209at2"/>
<dbReference type="AlphaFoldDB" id="A0A399FDM0"/>
<dbReference type="Gene3D" id="1.20.1290.10">
    <property type="entry name" value="AhpD-like"/>
    <property type="match status" value="1"/>
</dbReference>
<evidence type="ECO:0000313" key="2">
    <source>
        <dbReference type="EMBL" id="RIH93122.1"/>
    </source>
</evidence>
<dbReference type="Pfam" id="PF02627">
    <property type="entry name" value="CMD"/>
    <property type="match status" value="1"/>
</dbReference>
<dbReference type="InterPro" id="IPR003779">
    <property type="entry name" value="CMD-like"/>
</dbReference>
<feature type="domain" description="Carboxymuconolactone decarboxylase-like" evidence="1">
    <location>
        <begin position="32"/>
        <end position="108"/>
    </location>
</feature>
<dbReference type="PANTHER" id="PTHR35446">
    <property type="entry name" value="SI:CH211-175M2.5"/>
    <property type="match status" value="1"/>
</dbReference>
<evidence type="ECO:0000259" key="1">
    <source>
        <dbReference type="Pfam" id="PF02627"/>
    </source>
</evidence>